<keyword evidence="3" id="KW-1185">Reference proteome</keyword>
<proteinExistence type="predicted"/>
<gene>
    <name evidence="2" type="ORF">AYI68_g6871</name>
</gene>
<feature type="chain" id="PRO_5013113643" description="Secreted protein" evidence="1">
    <location>
        <begin position="16"/>
        <end position="99"/>
    </location>
</feature>
<evidence type="ECO:0000313" key="3">
    <source>
        <dbReference type="Proteomes" id="UP000187455"/>
    </source>
</evidence>
<evidence type="ECO:0000256" key="1">
    <source>
        <dbReference type="SAM" id="SignalP"/>
    </source>
</evidence>
<feature type="signal peptide" evidence="1">
    <location>
        <begin position="1"/>
        <end position="15"/>
    </location>
</feature>
<feature type="non-terminal residue" evidence="2">
    <location>
        <position position="99"/>
    </location>
</feature>
<reference evidence="2 3" key="1">
    <citation type="journal article" date="2016" name="Mol. Biol. Evol.">
        <title>Genome-Wide Survey of Gut Fungi (Harpellales) Reveals the First Horizontally Transferred Ubiquitin Gene from a Mosquito Host.</title>
        <authorList>
            <person name="Wang Y."/>
            <person name="White M.M."/>
            <person name="Kvist S."/>
            <person name="Moncalvo J.M."/>
        </authorList>
    </citation>
    <scope>NUCLEOTIDE SEQUENCE [LARGE SCALE GENOMIC DNA]</scope>
    <source>
        <strain evidence="2 3">ALG-7-W6</strain>
    </source>
</reference>
<evidence type="ECO:0000313" key="2">
    <source>
        <dbReference type="EMBL" id="OLY79069.1"/>
    </source>
</evidence>
<organism evidence="2 3">
    <name type="scientific">Smittium mucronatum</name>
    <dbReference type="NCBI Taxonomy" id="133383"/>
    <lineage>
        <taxon>Eukaryota</taxon>
        <taxon>Fungi</taxon>
        <taxon>Fungi incertae sedis</taxon>
        <taxon>Zoopagomycota</taxon>
        <taxon>Kickxellomycotina</taxon>
        <taxon>Harpellomycetes</taxon>
        <taxon>Harpellales</taxon>
        <taxon>Legeriomycetaceae</taxon>
        <taxon>Smittium</taxon>
    </lineage>
</organism>
<comment type="caution">
    <text evidence="2">The sequence shown here is derived from an EMBL/GenBank/DDBJ whole genome shotgun (WGS) entry which is preliminary data.</text>
</comment>
<protein>
    <recommendedName>
        <fullName evidence="4">Secreted protein</fullName>
    </recommendedName>
</protein>
<name>A0A1R0GQA0_9FUNG</name>
<sequence>MYASICQLFAVSVLSLRVPVKEPPQTISRSVVLFLVGSSGDSAQRCTILEEDHLETGGTDRLAQLRHSLVHKSSVRQSDGSQRLTAICRKAMSINPTFG</sequence>
<keyword evidence="1" id="KW-0732">Signal</keyword>
<dbReference type="Proteomes" id="UP000187455">
    <property type="component" value="Unassembled WGS sequence"/>
</dbReference>
<dbReference type="AlphaFoldDB" id="A0A1R0GQA0"/>
<dbReference type="EMBL" id="LSSL01005034">
    <property type="protein sequence ID" value="OLY79069.1"/>
    <property type="molecule type" value="Genomic_DNA"/>
</dbReference>
<accession>A0A1R0GQA0</accession>
<evidence type="ECO:0008006" key="4">
    <source>
        <dbReference type="Google" id="ProtNLM"/>
    </source>
</evidence>